<name>A0A831WBF2_9GAMM</name>
<dbReference type="InterPro" id="IPR053953">
    <property type="entry name" value="NirdL-like_HTH"/>
</dbReference>
<comment type="subunit">
    <text evidence="4">Probably forms a complex composed of NirD, NirL, NirG and NirH. All proteins are required for the total conversion of siroheme to didecarboxysiroheme.</text>
</comment>
<dbReference type="PANTHER" id="PTHR43413:SF1">
    <property type="entry name" value="SIROHEME DECARBOXYLASE NIRL SUBUNIT"/>
    <property type="match status" value="1"/>
</dbReference>
<accession>A0A831WBF2</accession>
<evidence type="ECO:0000256" key="4">
    <source>
        <dbReference type="ARBA" id="ARBA00023465"/>
    </source>
</evidence>
<evidence type="ECO:0000256" key="2">
    <source>
        <dbReference type="ARBA" id="ARBA00023444"/>
    </source>
</evidence>
<proteinExistence type="inferred from homology"/>
<dbReference type="InterPro" id="IPR040523">
    <property type="entry name" value="AsnC_trans_reg2"/>
</dbReference>
<dbReference type="Pfam" id="PF17805">
    <property type="entry name" value="AsnC_trans_reg2"/>
    <property type="match status" value="1"/>
</dbReference>
<dbReference type="Pfam" id="PF22451">
    <property type="entry name" value="NirdL-like_HTH"/>
    <property type="match status" value="1"/>
</dbReference>
<comment type="pathway">
    <text evidence="2">Porphyrin-containing compound metabolism.</text>
</comment>
<evidence type="ECO:0000256" key="3">
    <source>
        <dbReference type="ARBA" id="ARBA00023457"/>
    </source>
</evidence>
<evidence type="ECO:0000259" key="8">
    <source>
        <dbReference type="Pfam" id="PF17805"/>
    </source>
</evidence>
<evidence type="ECO:0000256" key="1">
    <source>
        <dbReference type="ARBA" id="ARBA00023239"/>
    </source>
</evidence>
<protein>
    <recommendedName>
        <fullName evidence="5">siroheme decarboxylase</fullName>
        <ecNumber evidence="5">4.1.1.111</ecNumber>
    </recommendedName>
</protein>
<evidence type="ECO:0000256" key="6">
    <source>
        <dbReference type="ARBA" id="ARBA00045291"/>
    </source>
</evidence>
<comment type="function">
    <text evidence="6">Involved in heme d1 biosynthesis. Catalyzes the decarboxylation of siroheme into didecarboxysiroheme.</text>
</comment>
<dbReference type="GO" id="GO:0016829">
    <property type="term" value="F:lyase activity"/>
    <property type="evidence" value="ECO:0007669"/>
    <property type="project" value="UniProtKB-KW"/>
</dbReference>
<dbReference type="InterPro" id="IPR050684">
    <property type="entry name" value="HTH-Siroheme_Decarb"/>
</dbReference>
<comment type="caution">
    <text evidence="10">The sequence shown here is derived from an EMBL/GenBank/DDBJ whole genome shotgun (WGS) entry which is preliminary data.</text>
</comment>
<dbReference type="Gene3D" id="3.30.70.3460">
    <property type="match status" value="1"/>
</dbReference>
<dbReference type="EMBL" id="DRKP01000150">
    <property type="protein sequence ID" value="HEB97177.1"/>
    <property type="molecule type" value="Genomic_DNA"/>
</dbReference>
<evidence type="ECO:0000313" key="10">
    <source>
        <dbReference type="EMBL" id="HEB97177.1"/>
    </source>
</evidence>
<dbReference type="Proteomes" id="UP000886251">
    <property type="component" value="Unassembled WGS sequence"/>
</dbReference>
<comment type="catalytic activity">
    <reaction evidence="7">
        <text>siroheme + 2 H(+) = 12,18-didecarboxysiroheme + 2 CO2</text>
        <dbReference type="Rhea" id="RHEA:19093"/>
        <dbReference type="ChEBI" id="CHEBI:15378"/>
        <dbReference type="ChEBI" id="CHEBI:16526"/>
        <dbReference type="ChEBI" id="CHEBI:60052"/>
        <dbReference type="ChEBI" id="CHEBI:140497"/>
        <dbReference type="EC" id="4.1.1.111"/>
    </reaction>
</comment>
<organism evidence="10">
    <name type="scientific">Sedimenticola thiotaurini</name>
    <dbReference type="NCBI Taxonomy" id="1543721"/>
    <lineage>
        <taxon>Bacteria</taxon>
        <taxon>Pseudomonadati</taxon>
        <taxon>Pseudomonadota</taxon>
        <taxon>Gammaproteobacteria</taxon>
        <taxon>Chromatiales</taxon>
        <taxon>Sedimenticolaceae</taxon>
        <taxon>Sedimenticola</taxon>
    </lineage>
</organism>
<feature type="domain" description="Siroheme decarboxylase NirL-like HTH" evidence="9">
    <location>
        <begin position="13"/>
        <end position="59"/>
    </location>
</feature>
<gene>
    <name evidence="10" type="ORF">ENI96_12215</name>
</gene>
<keyword evidence="1" id="KW-0456">Lyase</keyword>
<sequence>MPETTNPPLDALDRRIVVATQAGLPLVPDPYGAVAREAGCSRGEVMERMRRMLSNGVIRRIGAVPNHYTLGFRGNGMSVWDVADDRVEHYGRRIGELEFVSHAYRRPRHLPEWPYNLFAMVHGRDRTEVMEKVARIAAMLGEDDRGHEVLFSTRILKKTGLRIGSG</sequence>
<comment type="similarity">
    <text evidence="3">Belongs to the Ahb/Nir family.</text>
</comment>
<evidence type="ECO:0000256" key="7">
    <source>
        <dbReference type="ARBA" id="ARBA00048470"/>
    </source>
</evidence>
<reference evidence="10" key="1">
    <citation type="journal article" date="2020" name="mSystems">
        <title>Genome- and Community-Level Interaction Insights into Carbon Utilization and Element Cycling Functions of Hydrothermarchaeota in Hydrothermal Sediment.</title>
        <authorList>
            <person name="Zhou Z."/>
            <person name="Liu Y."/>
            <person name="Xu W."/>
            <person name="Pan J."/>
            <person name="Luo Z.H."/>
            <person name="Li M."/>
        </authorList>
    </citation>
    <scope>NUCLEOTIDE SEQUENCE [LARGE SCALE GENOMIC DNA]</scope>
    <source>
        <strain evidence="10">HyVt-443</strain>
    </source>
</reference>
<evidence type="ECO:0000259" key="9">
    <source>
        <dbReference type="Pfam" id="PF22451"/>
    </source>
</evidence>
<dbReference type="AlphaFoldDB" id="A0A831WBF2"/>
<dbReference type="PANTHER" id="PTHR43413">
    <property type="entry name" value="TRANSCRIPTIONAL REGULATOR, ASNC FAMILY"/>
    <property type="match status" value="1"/>
</dbReference>
<feature type="domain" description="Siroheme decarboxylase AsnC-like ligand binding" evidence="8">
    <location>
        <begin position="70"/>
        <end position="157"/>
    </location>
</feature>
<dbReference type="EC" id="4.1.1.111" evidence="5"/>
<evidence type="ECO:0000256" key="5">
    <source>
        <dbReference type="ARBA" id="ARBA00023471"/>
    </source>
</evidence>